<comment type="caution">
    <text evidence="2">The sequence shown here is derived from an EMBL/GenBank/DDBJ whole genome shotgun (WGS) entry which is preliminary data.</text>
</comment>
<feature type="transmembrane region" description="Helical" evidence="1">
    <location>
        <begin position="250"/>
        <end position="266"/>
    </location>
</feature>
<keyword evidence="1" id="KW-1133">Transmembrane helix</keyword>
<dbReference type="PROSITE" id="PS51108">
    <property type="entry name" value="PTS_EIID"/>
    <property type="match status" value="1"/>
</dbReference>
<dbReference type="GO" id="GO:0009401">
    <property type="term" value="P:phosphoenolpyruvate-dependent sugar phosphotransferase system"/>
    <property type="evidence" value="ECO:0007669"/>
    <property type="project" value="InterPro"/>
</dbReference>
<keyword evidence="1" id="KW-0472">Membrane</keyword>
<accession>A0A645C2K1</accession>
<evidence type="ECO:0000256" key="1">
    <source>
        <dbReference type="SAM" id="Phobius"/>
    </source>
</evidence>
<proteinExistence type="predicted"/>
<feature type="transmembrane region" description="Helical" evidence="1">
    <location>
        <begin position="179"/>
        <end position="199"/>
    </location>
</feature>
<dbReference type="PANTHER" id="PTHR32502:SF26">
    <property type="entry name" value="PHOSPHOTRANSFERASE SYSTEM SUGAR-SPECIFIC EIID COMPONENT"/>
    <property type="match status" value="1"/>
</dbReference>
<feature type="transmembrane region" description="Helical" evidence="1">
    <location>
        <begin position="219"/>
        <end position="238"/>
    </location>
</feature>
<keyword evidence="1" id="KW-0812">Transmembrane</keyword>
<dbReference type="Pfam" id="PF03613">
    <property type="entry name" value="EIID-AGA"/>
    <property type="match status" value="1"/>
</dbReference>
<sequence>MSEKNSVLTKKDLTRTLTRYVLGRQVCFNYETMQSGGWVWAMHPAMKKIYGDDDKLLSEKYKSYFKFFNTHPWFGNLIMMACLAVESTRDEHATETAVDIRTGLMGPLAGLGDAIIWILLPTVMGAIAGYQAMQGSIFGWVLAEAVGVAMWLVFWRLAYTVYDQGLSFITSKSSSLKNLTDVCSILGLMVVGAMVASTVHVNISLSWTVGELTQSLGDLLNMILPAFGNVLFTALIYWGLGIKKMSSGKMVWIVLVVSILLGAFGICS</sequence>
<dbReference type="InterPro" id="IPR050303">
    <property type="entry name" value="GatZ_KbaZ_carbometab"/>
</dbReference>
<dbReference type="GO" id="GO:0005886">
    <property type="term" value="C:plasma membrane"/>
    <property type="evidence" value="ECO:0007669"/>
    <property type="project" value="TreeGrafter"/>
</dbReference>
<evidence type="ECO:0000313" key="2">
    <source>
        <dbReference type="EMBL" id="MPM71171.1"/>
    </source>
</evidence>
<dbReference type="EMBL" id="VSSQ01023942">
    <property type="protein sequence ID" value="MPM71171.1"/>
    <property type="molecule type" value="Genomic_DNA"/>
</dbReference>
<gene>
    <name evidence="2" type="primary">manZ_12</name>
    <name evidence="2" type="ORF">SDC9_118134</name>
</gene>
<name>A0A645C2K1_9ZZZZ</name>
<dbReference type="AlphaFoldDB" id="A0A645C2K1"/>
<dbReference type="InterPro" id="IPR004704">
    <property type="entry name" value="PTS_IID_man"/>
</dbReference>
<feature type="transmembrane region" description="Helical" evidence="1">
    <location>
        <begin position="111"/>
        <end position="131"/>
    </location>
</feature>
<protein>
    <submittedName>
        <fullName evidence="2">PTS system mannose-specific EIID component</fullName>
    </submittedName>
</protein>
<organism evidence="2">
    <name type="scientific">bioreactor metagenome</name>
    <dbReference type="NCBI Taxonomy" id="1076179"/>
    <lineage>
        <taxon>unclassified sequences</taxon>
        <taxon>metagenomes</taxon>
        <taxon>ecological metagenomes</taxon>
    </lineage>
</organism>
<dbReference type="PANTHER" id="PTHR32502">
    <property type="entry name" value="N-ACETYLGALACTOSAMINE PERMEASE II COMPONENT-RELATED"/>
    <property type="match status" value="1"/>
</dbReference>
<reference evidence="2" key="1">
    <citation type="submission" date="2019-08" db="EMBL/GenBank/DDBJ databases">
        <authorList>
            <person name="Kucharzyk K."/>
            <person name="Murdoch R.W."/>
            <person name="Higgins S."/>
            <person name="Loffler F."/>
        </authorList>
    </citation>
    <scope>NUCLEOTIDE SEQUENCE</scope>
</reference>
<feature type="transmembrane region" description="Helical" evidence="1">
    <location>
        <begin position="137"/>
        <end position="158"/>
    </location>
</feature>